<dbReference type="OrthoDB" id="5389929at2759"/>
<dbReference type="AlphaFoldDB" id="A0A6G1IUP0"/>
<dbReference type="EMBL" id="MU005590">
    <property type="protein sequence ID" value="KAF2681690.1"/>
    <property type="molecule type" value="Genomic_DNA"/>
</dbReference>
<evidence type="ECO:0000313" key="2">
    <source>
        <dbReference type="EMBL" id="KAF2681690.1"/>
    </source>
</evidence>
<dbReference type="Proteomes" id="UP000799291">
    <property type="component" value="Unassembled WGS sequence"/>
</dbReference>
<gene>
    <name evidence="2" type="ORF">K458DRAFT_456755</name>
</gene>
<name>A0A6G1IUP0_9PLEO</name>
<feature type="domain" description="DUF7708" evidence="1">
    <location>
        <begin position="1"/>
        <end position="65"/>
    </location>
</feature>
<proteinExistence type="predicted"/>
<evidence type="ECO:0000313" key="3">
    <source>
        <dbReference type="Proteomes" id="UP000799291"/>
    </source>
</evidence>
<keyword evidence="3" id="KW-1185">Reference proteome</keyword>
<reference evidence="2" key="1">
    <citation type="journal article" date="2020" name="Stud. Mycol.">
        <title>101 Dothideomycetes genomes: a test case for predicting lifestyles and emergence of pathogens.</title>
        <authorList>
            <person name="Haridas S."/>
            <person name="Albert R."/>
            <person name="Binder M."/>
            <person name="Bloem J."/>
            <person name="Labutti K."/>
            <person name="Salamov A."/>
            <person name="Andreopoulos B."/>
            <person name="Baker S."/>
            <person name="Barry K."/>
            <person name="Bills G."/>
            <person name="Bluhm B."/>
            <person name="Cannon C."/>
            <person name="Castanera R."/>
            <person name="Culley D."/>
            <person name="Daum C."/>
            <person name="Ezra D."/>
            <person name="Gonzalez J."/>
            <person name="Henrissat B."/>
            <person name="Kuo A."/>
            <person name="Liang C."/>
            <person name="Lipzen A."/>
            <person name="Lutzoni F."/>
            <person name="Magnuson J."/>
            <person name="Mondo S."/>
            <person name="Nolan M."/>
            <person name="Ohm R."/>
            <person name="Pangilinan J."/>
            <person name="Park H.-J."/>
            <person name="Ramirez L."/>
            <person name="Alfaro M."/>
            <person name="Sun H."/>
            <person name="Tritt A."/>
            <person name="Yoshinaga Y."/>
            <person name="Zwiers L.-H."/>
            <person name="Turgeon B."/>
            <person name="Goodwin S."/>
            <person name="Spatafora J."/>
            <person name="Crous P."/>
            <person name="Grigoriev I."/>
        </authorList>
    </citation>
    <scope>NUCLEOTIDE SEQUENCE</scope>
    <source>
        <strain evidence="2">CBS 122367</strain>
    </source>
</reference>
<sequence>MKEHTAVVHRLDIEFLYTAVEYYSTSTVRRHWHALTQLRSIHLTNKVAEVQAAIEEMRKEMEIVDGIRLNKIEREICNVAGDVQDIWQNLETARVDVKTCLYGHPAFKEWQKNDEPGLIVPHGTTIASERTDLSWISPRAVSFVNGFRELFQDDTPVLLRYFCRIVDDFNNREQRTPSRGIVASFIFQILRSEHGKVVLRSEDLYAELKCDIERANEIAADRTTEGVKRLFGILDSALKNAGVQRVVLVVDRVD</sequence>
<dbReference type="InterPro" id="IPR056125">
    <property type="entry name" value="DUF7708"/>
</dbReference>
<protein>
    <recommendedName>
        <fullName evidence="1">DUF7708 domain-containing protein</fullName>
    </recommendedName>
</protein>
<accession>A0A6G1IUP0</accession>
<evidence type="ECO:0000259" key="1">
    <source>
        <dbReference type="Pfam" id="PF24809"/>
    </source>
</evidence>
<dbReference type="Pfam" id="PF24809">
    <property type="entry name" value="DUF7708"/>
    <property type="match status" value="1"/>
</dbReference>
<organism evidence="2 3">
    <name type="scientific">Lentithecium fluviatile CBS 122367</name>
    <dbReference type="NCBI Taxonomy" id="1168545"/>
    <lineage>
        <taxon>Eukaryota</taxon>
        <taxon>Fungi</taxon>
        <taxon>Dikarya</taxon>
        <taxon>Ascomycota</taxon>
        <taxon>Pezizomycotina</taxon>
        <taxon>Dothideomycetes</taxon>
        <taxon>Pleosporomycetidae</taxon>
        <taxon>Pleosporales</taxon>
        <taxon>Massarineae</taxon>
        <taxon>Lentitheciaceae</taxon>
        <taxon>Lentithecium</taxon>
    </lineage>
</organism>